<evidence type="ECO:0000313" key="5">
    <source>
        <dbReference type="EMBL" id="TKT72733.1"/>
    </source>
</evidence>
<dbReference type="AlphaFoldDB" id="A0A4V6BE80"/>
<evidence type="ECO:0000256" key="3">
    <source>
        <dbReference type="ARBA" id="ARBA00023186"/>
    </source>
</evidence>
<dbReference type="Proteomes" id="UP000034832">
    <property type="component" value="Unassembled WGS sequence"/>
</dbReference>
<sequence>MRELFDEVAGKSPLDPREASRKSSRTPLRKRFYTSAGVAEGPDGFAVTLDGKPVRTPGRNPLAAPTRDLAEAMAAEWEAQKENIDPMAMPLTRLANSVIDGVAKDVQAVADDAAKYFETDLLFYRAGFPEALIARQAEHWDPVLRWAAESLGAHFILTEGVIHVRQPETAVAAARGALPTDAWPVGAFHVVTTITGSAMLALALKHGVLDGAQVWAAAHVDEDWNSEKWGADDEVEARRATRLRDFEAAARVLKAFS</sequence>
<dbReference type="RefSeq" id="WP_046826810.1">
    <property type="nucleotide sequence ID" value="NZ_LBIA02000001.1"/>
</dbReference>
<dbReference type="InterPro" id="IPR023335">
    <property type="entry name" value="ATP12_ortho_dom_sf"/>
</dbReference>
<dbReference type="Gene3D" id="1.10.3580.10">
    <property type="entry name" value="ATP12 ATPase"/>
    <property type="match status" value="1"/>
</dbReference>
<reference evidence="5" key="1">
    <citation type="submission" date="2019-04" db="EMBL/GenBank/DDBJ databases">
        <title>Whole genome sequencing of cave bacteria.</title>
        <authorList>
            <person name="Gan H.M."/>
            <person name="Barton H."/>
            <person name="Savka M.A."/>
        </authorList>
    </citation>
    <scope>NUCLEOTIDE SEQUENCE [LARGE SCALE GENOMIC DNA]</scope>
    <source>
        <strain evidence="5">LC387</strain>
    </source>
</reference>
<dbReference type="PANTHER" id="PTHR21013">
    <property type="entry name" value="ATP SYNTHASE MITOCHONDRIAL F1 COMPLEX ASSEMBLY FACTOR 2/ATP12 PROTEIN, MITOCHONDRIAL PRECURSOR"/>
    <property type="match status" value="1"/>
</dbReference>
<keyword evidence="2" id="KW-0809">Transit peptide</keyword>
<organism evidence="5 6">
    <name type="scientific">Afipia massiliensis</name>
    <dbReference type="NCBI Taxonomy" id="211460"/>
    <lineage>
        <taxon>Bacteria</taxon>
        <taxon>Pseudomonadati</taxon>
        <taxon>Pseudomonadota</taxon>
        <taxon>Alphaproteobacteria</taxon>
        <taxon>Hyphomicrobiales</taxon>
        <taxon>Nitrobacteraceae</taxon>
        <taxon>Afipia</taxon>
    </lineage>
</organism>
<dbReference type="Gene3D" id="3.30.2180.10">
    <property type="entry name" value="ATP12-like"/>
    <property type="match status" value="1"/>
</dbReference>
<dbReference type="Pfam" id="PF07542">
    <property type="entry name" value="ATP12"/>
    <property type="match status" value="1"/>
</dbReference>
<protein>
    <submittedName>
        <fullName evidence="5">ATPase</fullName>
    </submittedName>
</protein>
<evidence type="ECO:0000313" key="6">
    <source>
        <dbReference type="Proteomes" id="UP000034832"/>
    </source>
</evidence>
<dbReference type="InterPro" id="IPR011419">
    <property type="entry name" value="ATP12_ATP_synth-F1-assembly"/>
</dbReference>
<proteinExistence type="inferred from homology"/>
<name>A0A4V6BE80_9BRAD</name>
<feature type="region of interest" description="Disordered" evidence="4">
    <location>
        <begin position="1"/>
        <end position="28"/>
    </location>
</feature>
<dbReference type="EMBL" id="LBIA02000001">
    <property type="protein sequence ID" value="TKT72733.1"/>
    <property type="molecule type" value="Genomic_DNA"/>
</dbReference>
<gene>
    <name evidence="5" type="ORF">YH63_015580</name>
</gene>
<dbReference type="InterPro" id="IPR042272">
    <property type="entry name" value="ATP12_ATP_synth-F1-assembly_N"/>
</dbReference>
<dbReference type="STRING" id="211460.YH63_03430"/>
<comment type="caution">
    <text evidence="5">The sequence shown here is derived from an EMBL/GenBank/DDBJ whole genome shotgun (WGS) entry which is preliminary data.</text>
</comment>
<evidence type="ECO:0000256" key="4">
    <source>
        <dbReference type="SAM" id="MobiDB-lite"/>
    </source>
</evidence>
<dbReference type="OrthoDB" id="9797825at2"/>
<dbReference type="SUPFAM" id="SSF160909">
    <property type="entry name" value="ATP12-like"/>
    <property type="match status" value="1"/>
</dbReference>
<evidence type="ECO:0000256" key="1">
    <source>
        <dbReference type="ARBA" id="ARBA00008231"/>
    </source>
</evidence>
<accession>A0A4V6BE80</accession>
<dbReference type="PANTHER" id="PTHR21013:SF10">
    <property type="entry name" value="ATP SYNTHASE MITOCHONDRIAL F1 COMPLEX ASSEMBLY FACTOR 2"/>
    <property type="match status" value="1"/>
</dbReference>
<keyword evidence="3" id="KW-0143">Chaperone</keyword>
<evidence type="ECO:0000256" key="2">
    <source>
        <dbReference type="ARBA" id="ARBA00022946"/>
    </source>
</evidence>
<comment type="similarity">
    <text evidence="1">Belongs to the ATP12 family.</text>
</comment>
<dbReference type="GO" id="GO:0043461">
    <property type="term" value="P:proton-transporting ATP synthase complex assembly"/>
    <property type="evidence" value="ECO:0007669"/>
    <property type="project" value="InterPro"/>
</dbReference>
<feature type="compositionally biased region" description="Basic and acidic residues" evidence="4">
    <location>
        <begin position="1"/>
        <end position="21"/>
    </location>
</feature>
<keyword evidence="6" id="KW-1185">Reference proteome</keyword>